<evidence type="ECO:0000313" key="3">
    <source>
        <dbReference type="Proteomes" id="UP000076404"/>
    </source>
</evidence>
<protein>
    <recommendedName>
        <fullName evidence="4">Big-1 domain-containing protein</fullName>
    </recommendedName>
</protein>
<evidence type="ECO:0008006" key="4">
    <source>
        <dbReference type="Google" id="ProtNLM"/>
    </source>
</evidence>
<organism evidence="2 3">
    <name type="scientific">Gemmatimonas phototrophica</name>
    <dbReference type="NCBI Taxonomy" id="1379270"/>
    <lineage>
        <taxon>Bacteria</taxon>
        <taxon>Pseudomonadati</taxon>
        <taxon>Gemmatimonadota</taxon>
        <taxon>Gemmatimonadia</taxon>
        <taxon>Gemmatimonadales</taxon>
        <taxon>Gemmatimonadaceae</taxon>
        <taxon>Gemmatimonas</taxon>
    </lineage>
</organism>
<dbReference type="Proteomes" id="UP000076404">
    <property type="component" value="Chromosome"/>
</dbReference>
<dbReference type="InterPro" id="IPR008964">
    <property type="entry name" value="Invasin/intimin_cell_adhesion"/>
</dbReference>
<dbReference type="STRING" id="1379270.GEMMAAP_01120"/>
<gene>
    <name evidence="2" type="ORF">GEMMAAP_01120</name>
</gene>
<evidence type="ECO:0000256" key="1">
    <source>
        <dbReference type="SAM" id="MobiDB-lite"/>
    </source>
</evidence>
<reference evidence="2 3" key="2">
    <citation type="journal article" date="2016" name="Environ. Microbiol. Rep.">
        <title>Metagenomic evidence for the presence of phototrophic Gemmatimonadetes bacteria in diverse environments.</title>
        <authorList>
            <person name="Zeng Y."/>
            <person name="Baumbach J."/>
            <person name="Barbosa E.G."/>
            <person name="Azevedo V."/>
            <person name="Zhang C."/>
            <person name="Koblizek M."/>
        </authorList>
    </citation>
    <scope>NUCLEOTIDE SEQUENCE [LARGE SCALE GENOMIC DNA]</scope>
    <source>
        <strain evidence="2 3">AP64</strain>
    </source>
</reference>
<name>A0A143BH45_9BACT</name>
<dbReference type="SUPFAM" id="SSF49373">
    <property type="entry name" value="Invasin/intimin cell-adhesion fragments"/>
    <property type="match status" value="1"/>
</dbReference>
<dbReference type="AlphaFoldDB" id="A0A143BH45"/>
<accession>A0A143BH45</accession>
<sequence>MVVAEDTLRFSARVLDANGQVVPGATIRFIAAGGRFEGTVEPSGLVRSGSTGTLPVTVVAQMPNQPTITQRIEGRQGCLGRSRLRSPAGDRRERHREAQERGVL</sequence>
<feature type="compositionally biased region" description="Basic and acidic residues" evidence="1">
    <location>
        <begin position="88"/>
        <end position="104"/>
    </location>
</feature>
<dbReference type="Gene3D" id="2.60.40.10">
    <property type="entry name" value="Immunoglobulins"/>
    <property type="match status" value="1"/>
</dbReference>
<feature type="region of interest" description="Disordered" evidence="1">
    <location>
        <begin position="73"/>
        <end position="104"/>
    </location>
</feature>
<reference evidence="2 3" key="1">
    <citation type="journal article" date="2014" name="Proc. Natl. Acad. Sci. U.S.A.">
        <title>Functional type 2 photosynthetic reaction centers found in the rare bacterial phylum Gemmatimonadetes.</title>
        <authorList>
            <person name="Zeng Y."/>
            <person name="Feng F."/>
            <person name="Medova H."/>
            <person name="Dean J."/>
            <person name="Koblizek M."/>
        </authorList>
    </citation>
    <scope>NUCLEOTIDE SEQUENCE [LARGE SCALE GENOMIC DNA]</scope>
    <source>
        <strain evidence="2 3">AP64</strain>
    </source>
</reference>
<evidence type="ECO:0000313" key="2">
    <source>
        <dbReference type="EMBL" id="AMW03822.1"/>
    </source>
</evidence>
<dbReference type="EMBL" id="CP011454">
    <property type="protein sequence ID" value="AMW03822.1"/>
    <property type="molecule type" value="Genomic_DNA"/>
</dbReference>
<keyword evidence="3" id="KW-1185">Reference proteome</keyword>
<dbReference type="KEGG" id="gph:GEMMAAP_01120"/>
<proteinExistence type="predicted"/>
<dbReference type="InterPro" id="IPR013783">
    <property type="entry name" value="Ig-like_fold"/>
</dbReference>